<dbReference type="OrthoDB" id="3790356at2759"/>
<dbReference type="EMBL" id="KV441553">
    <property type="protein sequence ID" value="OAG04541.1"/>
    <property type="molecule type" value="Genomic_DNA"/>
</dbReference>
<dbReference type="RefSeq" id="XP_018034906.1">
    <property type="nucleotide sequence ID" value="XM_018184208.1"/>
</dbReference>
<keyword evidence="1" id="KW-0812">Transmembrane</keyword>
<reference evidence="2 3" key="1">
    <citation type="submission" date="2016-05" db="EMBL/GenBank/DDBJ databases">
        <title>Comparative analysis of secretome profiles of manganese(II)-oxidizing ascomycete fungi.</title>
        <authorList>
            <consortium name="DOE Joint Genome Institute"/>
            <person name="Zeiner C.A."/>
            <person name="Purvine S.O."/>
            <person name="Zink E.M."/>
            <person name="Wu S."/>
            <person name="Pasa-Tolic L."/>
            <person name="Chaput D.L."/>
            <person name="Haridas S."/>
            <person name="Grigoriev I.V."/>
            <person name="Santelli C.M."/>
            <person name="Hansel C.M."/>
        </authorList>
    </citation>
    <scope>NUCLEOTIDE SEQUENCE [LARGE SCALE GENOMIC DNA]</scope>
    <source>
        <strain evidence="2 3">AP3s5-JAC2a</strain>
    </source>
</reference>
<keyword evidence="1" id="KW-1133">Transmembrane helix</keyword>
<dbReference type="InParanoid" id="A0A177CBH1"/>
<keyword evidence="1" id="KW-0472">Membrane</keyword>
<feature type="transmembrane region" description="Helical" evidence="1">
    <location>
        <begin position="107"/>
        <end position="136"/>
    </location>
</feature>
<evidence type="ECO:0000313" key="3">
    <source>
        <dbReference type="Proteomes" id="UP000077069"/>
    </source>
</evidence>
<organism evidence="2 3">
    <name type="scientific">Paraphaeosphaeria sporulosa</name>
    <dbReference type="NCBI Taxonomy" id="1460663"/>
    <lineage>
        <taxon>Eukaryota</taxon>
        <taxon>Fungi</taxon>
        <taxon>Dikarya</taxon>
        <taxon>Ascomycota</taxon>
        <taxon>Pezizomycotina</taxon>
        <taxon>Dothideomycetes</taxon>
        <taxon>Pleosporomycetidae</taxon>
        <taxon>Pleosporales</taxon>
        <taxon>Massarineae</taxon>
        <taxon>Didymosphaeriaceae</taxon>
        <taxon>Paraphaeosphaeria</taxon>
    </lineage>
</organism>
<name>A0A177CBH1_9PLEO</name>
<feature type="transmembrane region" description="Helical" evidence="1">
    <location>
        <begin position="69"/>
        <end position="87"/>
    </location>
</feature>
<sequence>MSPPTFSCPTCGEEHPLHDTLPGGHSAHKPHCPFCLAHTLYRAIISAHPAPRPTPEQAEKTNMIKIRKIVLCTLAPVAVLAALAFRWQMRFWPGIAGGREGQGEDRALYVMLCIVGLAPCGCVLGFISAGVFYVYFCVRKTRARPGVSRIMSIILA</sequence>
<protein>
    <submittedName>
        <fullName evidence="2">Uncharacterized protein</fullName>
    </submittedName>
</protein>
<gene>
    <name evidence="2" type="ORF">CC84DRAFT_1246639</name>
</gene>
<dbReference type="AlphaFoldDB" id="A0A177CBH1"/>
<dbReference type="GeneID" id="28767694"/>
<evidence type="ECO:0000313" key="2">
    <source>
        <dbReference type="EMBL" id="OAG04541.1"/>
    </source>
</evidence>
<keyword evidence="3" id="KW-1185">Reference proteome</keyword>
<dbReference type="Proteomes" id="UP000077069">
    <property type="component" value="Unassembled WGS sequence"/>
</dbReference>
<accession>A0A177CBH1</accession>
<evidence type="ECO:0000256" key="1">
    <source>
        <dbReference type="SAM" id="Phobius"/>
    </source>
</evidence>
<proteinExistence type="predicted"/>